<gene>
    <name evidence="2" type="ORF">H5410_044466</name>
</gene>
<organism evidence="2 3">
    <name type="scientific">Solanum commersonii</name>
    <name type="common">Commerson's wild potato</name>
    <name type="synonym">Commerson's nightshade</name>
    <dbReference type="NCBI Taxonomy" id="4109"/>
    <lineage>
        <taxon>Eukaryota</taxon>
        <taxon>Viridiplantae</taxon>
        <taxon>Streptophyta</taxon>
        <taxon>Embryophyta</taxon>
        <taxon>Tracheophyta</taxon>
        <taxon>Spermatophyta</taxon>
        <taxon>Magnoliopsida</taxon>
        <taxon>eudicotyledons</taxon>
        <taxon>Gunneridae</taxon>
        <taxon>Pentapetalae</taxon>
        <taxon>asterids</taxon>
        <taxon>lamiids</taxon>
        <taxon>Solanales</taxon>
        <taxon>Solanaceae</taxon>
        <taxon>Solanoideae</taxon>
        <taxon>Solaneae</taxon>
        <taxon>Solanum</taxon>
    </lineage>
</organism>
<comment type="caution">
    <text evidence="2">The sequence shown here is derived from an EMBL/GenBank/DDBJ whole genome shotgun (WGS) entry which is preliminary data.</text>
</comment>
<dbReference type="EMBL" id="JACXVP010000009">
    <property type="protein sequence ID" value="KAG5584032.1"/>
    <property type="molecule type" value="Genomic_DNA"/>
</dbReference>
<keyword evidence="3" id="KW-1185">Reference proteome</keyword>
<name>A0A9J5XAZ3_SOLCO</name>
<evidence type="ECO:0000313" key="3">
    <source>
        <dbReference type="Proteomes" id="UP000824120"/>
    </source>
</evidence>
<proteinExistence type="predicted"/>
<evidence type="ECO:0000256" key="1">
    <source>
        <dbReference type="SAM" id="MobiDB-lite"/>
    </source>
</evidence>
<dbReference type="Proteomes" id="UP000824120">
    <property type="component" value="Chromosome 9"/>
</dbReference>
<accession>A0A9J5XAZ3</accession>
<feature type="region of interest" description="Disordered" evidence="1">
    <location>
        <begin position="1"/>
        <end position="20"/>
    </location>
</feature>
<reference evidence="2 3" key="1">
    <citation type="submission" date="2020-09" db="EMBL/GenBank/DDBJ databases">
        <title>De no assembly of potato wild relative species, Solanum commersonii.</title>
        <authorList>
            <person name="Cho K."/>
        </authorList>
    </citation>
    <scope>NUCLEOTIDE SEQUENCE [LARGE SCALE GENOMIC DNA]</scope>
    <source>
        <strain evidence="2">LZ3.2</strain>
        <tissue evidence="2">Leaf</tissue>
    </source>
</reference>
<sequence length="74" mass="8247">MLKSFHQCPFDKASEQTESELQTSTAINYIVKKWVKSTIASLLGVEALAVVMMNFGDGIEEYNELVVAALNKHE</sequence>
<dbReference type="AlphaFoldDB" id="A0A9J5XAZ3"/>
<evidence type="ECO:0000313" key="2">
    <source>
        <dbReference type="EMBL" id="KAG5584032.1"/>
    </source>
</evidence>
<protein>
    <submittedName>
        <fullName evidence="2">Uncharacterized protein</fullName>
    </submittedName>
</protein>